<dbReference type="AlphaFoldDB" id="A0A0G1C1R0"/>
<dbReference type="Proteomes" id="UP000033986">
    <property type="component" value="Unassembled WGS sequence"/>
</dbReference>
<keyword evidence="1" id="KW-0472">Membrane</keyword>
<organism evidence="2 3">
    <name type="scientific">Candidatus Azambacteria bacterium GW2011_GWB1_42_17</name>
    <dbReference type="NCBI Taxonomy" id="1618615"/>
    <lineage>
        <taxon>Bacteria</taxon>
        <taxon>Candidatus Azamiibacteriota</taxon>
    </lineage>
</organism>
<comment type="caution">
    <text evidence="2">The sequence shown here is derived from an EMBL/GenBank/DDBJ whole genome shotgun (WGS) entry which is preliminary data.</text>
</comment>
<keyword evidence="1" id="KW-0812">Transmembrane</keyword>
<dbReference type="EMBL" id="LCDB01000031">
    <property type="protein sequence ID" value="KKS43583.1"/>
    <property type="molecule type" value="Genomic_DNA"/>
</dbReference>
<evidence type="ECO:0000313" key="2">
    <source>
        <dbReference type="EMBL" id="KKS43583.1"/>
    </source>
</evidence>
<dbReference type="InterPro" id="IPR045584">
    <property type="entry name" value="Pilin-like"/>
</dbReference>
<evidence type="ECO:0000256" key="1">
    <source>
        <dbReference type="SAM" id="Phobius"/>
    </source>
</evidence>
<sequence>MIMKIFLKHKKRSLKNNKGFTIIELVVVFFIMASILAVVIPGYLEYSTKLDLENLALDVALTIREAQSYGAGSKVTLTGGFFDKPYGVHFDTSNTSRFIFFENTNTADNIYSGGDTIINTLIIKPGYFINKLCTQTGGAGYVCGATSIDIIYKRPNPDAIISRNVSGGAYNNAKIELISPDQATTSVYVSDNGNVSL</sequence>
<reference evidence="2 3" key="1">
    <citation type="journal article" date="2015" name="Nature">
        <title>rRNA introns, odd ribosomes, and small enigmatic genomes across a large radiation of phyla.</title>
        <authorList>
            <person name="Brown C.T."/>
            <person name="Hug L.A."/>
            <person name="Thomas B.C."/>
            <person name="Sharon I."/>
            <person name="Castelle C.J."/>
            <person name="Singh A."/>
            <person name="Wilkins M.J."/>
            <person name="Williams K.H."/>
            <person name="Banfield J.F."/>
        </authorList>
    </citation>
    <scope>NUCLEOTIDE SEQUENCE [LARGE SCALE GENOMIC DNA]</scope>
</reference>
<evidence type="ECO:0000313" key="3">
    <source>
        <dbReference type="Proteomes" id="UP000033986"/>
    </source>
</evidence>
<keyword evidence="1" id="KW-1133">Transmembrane helix</keyword>
<gene>
    <name evidence="2" type="ORF">UV07_C0031G0002</name>
</gene>
<proteinExistence type="predicted"/>
<feature type="transmembrane region" description="Helical" evidence="1">
    <location>
        <begin position="21"/>
        <end position="44"/>
    </location>
</feature>
<dbReference type="InterPro" id="IPR012902">
    <property type="entry name" value="N_methyl_site"/>
</dbReference>
<dbReference type="SUPFAM" id="SSF54523">
    <property type="entry name" value="Pili subunits"/>
    <property type="match status" value="1"/>
</dbReference>
<dbReference type="Pfam" id="PF07963">
    <property type="entry name" value="N_methyl"/>
    <property type="match status" value="1"/>
</dbReference>
<name>A0A0G1C1R0_9BACT</name>
<accession>A0A0G1C1R0</accession>
<protein>
    <submittedName>
        <fullName evidence="2">Pilin domain protein</fullName>
    </submittedName>
</protein>